<keyword evidence="11 12" id="KW-0407">Ion channel</keyword>
<comment type="function">
    <text evidence="12">Structural component of the gap junctions.</text>
</comment>
<keyword evidence="14" id="KW-1185">Reference proteome</keyword>
<evidence type="ECO:0000256" key="4">
    <source>
        <dbReference type="ARBA" id="ARBA00022475"/>
    </source>
</evidence>
<dbReference type="PANTHER" id="PTHR11893:SF39">
    <property type="entry name" value="INNEXIN INX1"/>
    <property type="match status" value="1"/>
</dbReference>
<dbReference type="PRINTS" id="PR01262">
    <property type="entry name" value="INNEXIN"/>
</dbReference>
<name>A0A195D3W6_9HYME</name>
<feature type="transmembrane region" description="Helical" evidence="12">
    <location>
        <begin position="419"/>
        <end position="439"/>
    </location>
</feature>
<feature type="transmembrane region" description="Helical" evidence="12">
    <location>
        <begin position="686"/>
        <end position="713"/>
    </location>
</feature>
<dbReference type="EMBL" id="KQ976885">
    <property type="protein sequence ID" value="KYN07541.1"/>
    <property type="molecule type" value="Genomic_DNA"/>
</dbReference>
<evidence type="ECO:0000256" key="6">
    <source>
        <dbReference type="ARBA" id="ARBA00022868"/>
    </source>
</evidence>
<dbReference type="Pfam" id="PF00876">
    <property type="entry name" value="Innexin"/>
    <property type="match status" value="3"/>
</dbReference>
<feature type="transmembrane region" description="Helical" evidence="12">
    <location>
        <begin position="155"/>
        <end position="174"/>
    </location>
</feature>
<comment type="subcellular location">
    <subcellularLocation>
        <location evidence="1">Cell junction</location>
        <location evidence="1">Gap junction</location>
    </subcellularLocation>
    <subcellularLocation>
        <location evidence="2 12">Cell membrane</location>
        <topology evidence="2 12">Multi-pass membrane protein</topology>
    </subcellularLocation>
</comment>
<organism evidence="13 14">
    <name type="scientific">Cyphomyrmex costatus</name>
    <dbReference type="NCBI Taxonomy" id="456900"/>
    <lineage>
        <taxon>Eukaryota</taxon>
        <taxon>Metazoa</taxon>
        <taxon>Ecdysozoa</taxon>
        <taxon>Arthropoda</taxon>
        <taxon>Hexapoda</taxon>
        <taxon>Insecta</taxon>
        <taxon>Pterygota</taxon>
        <taxon>Neoptera</taxon>
        <taxon>Endopterygota</taxon>
        <taxon>Hymenoptera</taxon>
        <taxon>Apocrita</taxon>
        <taxon>Aculeata</taxon>
        <taxon>Formicoidea</taxon>
        <taxon>Formicidae</taxon>
        <taxon>Myrmicinae</taxon>
        <taxon>Cyphomyrmex</taxon>
    </lineage>
</organism>
<proteinExistence type="inferred from homology"/>
<dbReference type="PANTHER" id="PTHR11893">
    <property type="entry name" value="INNEXIN"/>
    <property type="match status" value="1"/>
</dbReference>
<dbReference type="AlphaFoldDB" id="A0A195D3W6"/>
<dbReference type="GO" id="GO:0005243">
    <property type="term" value="F:gap junction channel activity"/>
    <property type="evidence" value="ECO:0007669"/>
    <property type="project" value="TreeGrafter"/>
</dbReference>
<reference evidence="13 14" key="1">
    <citation type="submission" date="2016-03" db="EMBL/GenBank/DDBJ databases">
        <title>Cyphomyrmex costatus WGS genome.</title>
        <authorList>
            <person name="Nygaard S."/>
            <person name="Hu H."/>
            <person name="Boomsma J."/>
            <person name="Zhang G."/>
        </authorList>
    </citation>
    <scope>NUCLEOTIDE SEQUENCE [LARGE SCALE GENOMIC DNA]</scope>
    <source>
        <strain evidence="13">MS0001</strain>
        <tissue evidence="13">Whole body</tissue>
    </source>
</reference>
<evidence type="ECO:0000256" key="11">
    <source>
        <dbReference type="ARBA" id="ARBA00023303"/>
    </source>
</evidence>
<keyword evidence="9 12" id="KW-0406">Ion transport</keyword>
<dbReference type="PROSITE" id="PS51013">
    <property type="entry name" value="PANNEXIN"/>
    <property type="match status" value="2"/>
</dbReference>
<keyword evidence="7" id="KW-0965">Cell junction</keyword>
<feature type="transmembrane region" description="Helical" evidence="12">
    <location>
        <begin position="220"/>
        <end position="241"/>
    </location>
</feature>
<keyword evidence="10 12" id="KW-0472">Membrane</keyword>
<evidence type="ECO:0000256" key="5">
    <source>
        <dbReference type="ARBA" id="ARBA00022692"/>
    </source>
</evidence>
<evidence type="ECO:0000256" key="9">
    <source>
        <dbReference type="ARBA" id="ARBA00023065"/>
    </source>
</evidence>
<keyword evidence="6" id="KW-0303">Gap junction</keyword>
<evidence type="ECO:0000256" key="3">
    <source>
        <dbReference type="ARBA" id="ARBA00022448"/>
    </source>
</evidence>
<dbReference type="Proteomes" id="UP000078542">
    <property type="component" value="Unassembled WGS sequence"/>
</dbReference>
<feature type="transmembrane region" description="Helical" evidence="12">
    <location>
        <begin position="313"/>
        <end position="335"/>
    </location>
</feature>
<keyword evidence="3 12" id="KW-0813">Transport</keyword>
<keyword evidence="5 12" id="KW-0812">Transmembrane</keyword>
<dbReference type="GO" id="GO:0034220">
    <property type="term" value="P:monoatomic ion transmembrane transport"/>
    <property type="evidence" value="ECO:0007669"/>
    <property type="project" value="UniProtKB-KW"/>
</dbReference>
<dbReference type="STRING" id="456900.A0A195D3W6"/>
<dbReference type="InterPro" id="IPR000990">
    <property type="entry name" value="Innexin"/>
</dbReference>
<keyword evidence="8 12" id="KW-1133">Transmembrane helix</keyword>
<protein>
    <recommendedName>
        <fullName evidence="12">Innexin</fullName>
    </recommendedName>
</protein>
<gene>
    <name evidence="12" type="primary">inx</name>
    <name evidence="13" type="ORF">ALC62_01743</name>
</gene>
<evidence type="ECO:0000313" key="13">
    <source>
        <dbReference type="EMBL" id="KYN07541.1"/>
    </source>
</evidence>
<evidence type="ECO:0000313" key="14">
    <source>
        <dbReference type="Proteomes" id="UP000078542"/>
    </source>
</evidence>
<evidence type="ECO:0000256" key="1">
    <source>
        <dbReference type="ARBA" id="ARBA00004610"/>
    </source>
</evidence>
<evidence type="ECO:0000256" key="10">
    <source>
        <dbReference type="ARBA" id="ARBA00023136"/>
    </source>
</evidence>
<evidence type="ECO:0000256" key="2">
    <source>
        <dbReference type="ARBA" id="ARBA00004651"/>
    </source>
</evidence>
<evidence type="ECO:0000256" key="12">
    <source>
        <dbReference type="RuleBase" id="RU010713"/>
    </source>
</evidence>
<evidence type="ECO:0000256" key="8">
    <source>
        <dbReference type="ARBA" id="ARBA00022989"/>
    </source>
</evidence>
<evidence type="ECO:0000256" key="7">
    <source>
        <dbReference type="ARBA" id="ARBA00022949"/>
    </source>
</evidence>
<comment type="caution">
    <text evidence="12">Lacks conserved residue(s) required for the propagation of feature annotation.</text>
</comment>
<sequence>IMYKLLGGLAKYLKRRDIVTDSVLFRLHNHFTTVLLFTCSLLVTATQYVGNPISCIVQGLPTNPINTYCWITSTFTMPDAFNRQPDERNRSRFSIEPSSSNRHATDRDFMTLIIIMNMSEIIFNYKKRERDLSCQGVSNDFGDVEARKYYTYYQWVCFVLFFQAVLCYIPQWLWGFWEGGLMQALVMGMNCGMDTEDNITKKKSILMDYLMMHIRNHNTYVYRYFACEVLCLVNIIGQLYLMNRFFDGEFLSYGLRVLQFSDTPQEERIDPMVYVFPRVTKCIFHKYGASGTIQQHDSLCILPLNIVNEKTYIFIWFWFFILGIMLIGLMVYRALIIFAPMIRSRVLHISTRLLPIETCQSVSRKVDLGDWWILYILSSNMDSLVYRDFLMEFTKKMGNTSSKSVTALIKISHIHIDSAVFRLHYSLTVILLIAFSLIVTTRQYVGNPIDCIHSKDLPEDVLNTYCWIHSTYTITAAYRKREGLEVPFPGVDNSKSYPESERKEYKYYQWVCFMLFLQKKTRRTKDVVASRERLPSDSAILFYTPRWLWKGWEGGKIHALMMDLDIGLCSEVEKKQKKKMLLDYLWENLRFHNWWAYRYYLCEVLALLNVIGQMFLMNRFFDGAFLTFGIDVLRFLESDQEDRVDPMIYVFPRMTKCTFYKYGVSGEVERHDAVCILPLNVVNEKIYVFLWFWFLFLGVLSFFTVLYRILIIFSPRTRVYLLRMRFRLVRRDAVETIVRRSKVGDWFLLYMLGENLDTVIYRDVMHELANKLASRHHHGVPGMKGELQEA</sequence>
<accession>A0A195D3W6</accession>
<dbReference type="GO" id="GO:0005921">
    <property type="term" value="C:gap junction"/>
    <property type="evidence" value="ECO:0007669"/>
    <property type="project" value="UniProtKB-SubCell"/>
</dbReference>
<feature type="non-terminal residue" evidence="13">
    <location>
        <position position="1"/>
    </location>
</feature>
<comment type="similarity">
    <text evidence="12">Belongs to the pannexin family.</text>
</comment>
<keyword evidence="4" id="KW-1003">Cell membrane</keyword>
<dbReference type="GO" id="GO:0005886">
    <property type="term" value="C:plasma membrane"/>
    <property type="evidence" value="ECO:0007669"/>
    <property type="project" value="UniProtKB-SubCell"/>
</dbReference>